<evidence type="ECO:0000313" key="4">
    <source>
        <dbReference type="EMBL" id="TDG76666.1"/>
    </source>
</evidence>
<evidence type="ECO:0000313" key="5">
    <source>
        <dbReference type="Proteomes" id="UP000295181"/>
    </source>
</evidence>
<keyword evidence="2" id="KW-0732">Signal</keyword>
<evidence type="ECO:0000256" key="1">
    <source>
        <dbReference type="ARBA" id="ARBA00022737"/>
    </source>
</evidence>
<dbReference type="Gene3D" id="3.10.20.320">
    <property type="entry name" value="Putative peptidoglycan bound protein (lpxtg motif)"/>
    <property type="match status" value="1"/>
</dbReference>
<accession>A0A4R5NM21</accession>
<feature type="domain" description="MucBP" evidence="3">
    <location>
        <begin position="231"/>
        <end position="273"/>
    </location>
</feature>
<feature type="signal peptide" evidence="2">
    <location>
        <begin position="1"/>
        <end position="25"/>
    </location>
</feature>
<dbReference type="RefSeq" id="WP_056939248.1">
    <property type="nucleotide sequence ID" value="NZ_AZDM01000045.1"/>
</dbReference>
<keyword evidence="1" id="KW-0677">Repeat</keyword>
<dbReference type="InterPro" id="IPR009459">
    <property type="entry name" value="MucBP_dom"/>
</dbReference>
<evidence type="ECO:0000256" key="2">
    <source>
        <dbReference type="SAM" id="SignalP"/>
    </source>
</evidence>
<dbReference type="AlphaFoldDB" id="A0A4R5NM21"/>
<name>A0A4R5NM21_LENBU</name>
<gene>
    <name evidence="4" type="ORF">C5L32_001254</name>
</gene>
<protein>
    <recommendedName>
        <fullName evidence="3">MucBP domain-containing protein</fullName>
    </recommendedName>
</protein>
<dbReference type="Proteomes" id="UP000295181">
    <property type="component" value="Unassembled WGS sequence"/>
</dbReference>
<reference evidence="4 5" key="1">
    <citation type="journal article" date="2019" name="Appl. Microbiol. Biotechnol.">
        <title>Uncovering carbohydrate metabolism through a genotype-phenotype association study of 56 lactic acid bacteria genomes.</title>
        <authorList>
            <person name="Buron-Moles G."/>
            <person name="Chailyan A."/>
            <person name="Dolejs I."/>
            <person name="Forster J."/>
            <person name="Miks M.H."/>
        </authorList>
    </citation>
    <scope>NUCLEOTIDE SEQUENCE [LARGE SCALE GENOMIC DNA]</scope>
    <source>
        <strain evidence="4 5">ATCC 4005</strain>
    </source>
</reference>
<dbReference type="Pfam" id="PF06458">
    <property type="entry name" value="MucBP"/>
    <property type="match status" value="1"/>
</dbReference>
<feature type="chain" id="PRO_5020869173" description="MucBP domain-containing protein" evidence="2">
    <location>
        <begin position="26"/>
        <end position="423"/>
    </location>
</feature>
<organism evidence="4 5">
    <name type="scientific">Lentilactobacillus buchneri DSM 20057</name>
    <dbReference type="NCBI Taxonomy" id="1423728"/>
    <lineage>
        <taxon>Bacteria</taxon>
        <taxon>Bacillati</taxon>
        <taxon>Bacillota</taxon>
        <taxon>Bacilli</taxon>
        <taxon>Lactobacillales</taxon>
        <taxon>Lactobacillaceae</taxon>
        <taxon>Lentilactobacillus</taxon>
    </lineage>
</organism>
<proteinExistence type="predicted"/>
<evidence type="ECO:0000259" key="3">
    <source>
        <dbReference type="Pfam" id="PF06458"/>
    </source>
</evidence>
<dbReference type="EMBL" id="PUFP01000060">
    <property type="protein sequence ID" value="TDG76666.1"/>
    <property type="molecule type" value="Genomic_DNA"/>
</dbReference>
<sequence length="423" mass="46682">MKVNKYLLMSLLVISTGGILTFANADSTMTSNDVAHAATTQVADDAVPDGTIVTPMKVVKAPDPADKTDNPTIDPKEHSDIPVTNFYKGSVFHQAPVYVSGKLANPMGTNAKVGSQTISDTQGTINSNDYIQAPNPDETINYAYYTGSNAWMIGWAKDNSRFYLHNVDSDGKLTNTIEVPGPTASDFNPNWTYNAGNVQFSWQNGHIELDLQNNDLYASSSANPLNYLNNVPAKFVDAKGNELAPTQNISGYSGTFVDVNYPTIPGYRLVRVPYMNNAHQFLINNITATTPGDWQFEQSNRYVTIARKVIDDQNTQQMYMIFDYSKIPDFSFTGKAQSKTVTVKATPGGFIAADFSYGMIRTYATASMPLPVGNPLTFVYEPITEYHLTINSLSTTSKRALTKCWLIHTRPVVREPTKLILRK</sequence>
<comment type="caution">
    <text evidence="4">The sequence shown here is derived from an EMBL/GenBank/DDBJ whole genome shotgun (WGS) entry which is preliminary data.</text>
</comment>